<proteinExistence type="predicted"/>
<comment type="caution">
    <text evidence="2">The sequence shown here is derived from an EMBL/GenBank/DDBJ whole genome shotgun (WGS) entry which is preliminary data.</text>
</comment>
<gene>
    <name evidence="2" type="ORF">MICAC_5210008</name>
</gene>
<organism evidence="2 3">
    <name type="scientific">Microcystis aeruginosa PCC 9443</name>
    <dbReference type="NCBI Taxonomy" id="1160281"/>
    <lineage>
        <taxon>Bacteria</taxon>
        <taxon>Bacillati</taxon>
        <taxon>Cyanobacteriota</taxon>
        <taxon>Cyanophyceae</taxon>
        <taxon>Oscillatoriophycideae</taxon>
        <taxon>Chroococcales</taxon>
        <taxon>Microcystaceae</taxon>
        <taxon>Microcystis</taxon>
    </lineage>
</organism>
<accession>I4G7Q8</accession>
<evidence type="ECO:0000256" key="1">
    <source>
        <dbReference type="SAM" id="MobiDB-lite"/>
    </source>
</evidence>
<reference evidence="2 3" key="1">
    <citation type="submission" date="2012-04" db="EMBL/GenBank/DDBJ databases">
        <authorList>
            <person name="Genoscope - CEA"/>
        </authorList>
    </citation>
    <scope>NUCLEOTIDE SEQUENCE [LARGE SCALE GENOMIC DNA]</scope>
    <source>
        <strain evidence="2 3">9443</strain>
    </source>
</reference>
<feature type="compositionally biased region" description="Basic and acidic residues" evidence="1">
    <location>
        <begin position="26"/>
        <end position="38"/>
    </location>
</feature>
<protein>
    <submittedName>
        <fullName evidence="2">Uncharacterized protein</fullName>
    </submittedName>
</protein>
<dbReference type="HOGENOM" id="CLU_3330173_0_0_3"/>
<dbReference type="Proteomes" id="UP000003480">
    <property type="component" value="Unassembled WGS sequence"/>
</dbReference>
<feature type="region of interest" description="Disordered" evidence="1">
    <location>
        <begin position="14"/>
        <end position="38"/>
    </location>
</feature>
<evidence type="ECO:0000313" key="3">
    <source>
        <dbReference type="Proteomes" id="UP000003480"/>
    </source>
</evidence>
<sequence>MIFDALRYHKITEDLDNPLENPLGNTDRHWQTDRHRSP</sequence>
<name>I4G7Q8_MICAE</name>
<dbReference type="EMBL" id="CAIJ01000470">
    <property type="protein sequence ID" value="CCI03969.1"/>
    <property type="molecule type" value="Genomic_DNA"/>
</dbReference>
<dbReference type="AlphaFoldDB" id="I4G7Q8"/>
<evidence type="ECO:0000313" key="2">
    <source>
        <dbReference type="EMBL" id="CCI03969.1"/>
    </source>
</evidence>